<evidence type="ECO:0000313" key="3">
    <source>
        <dbReference type="EMBL" id="ROW15151.1"/>
    </source>
</evidence>
<feature type="compositionally biased region" description="Acidic residues" evidence="1">
    <location>
        <begin position="41"/>
        <end position="60"/>
    </location>
</feature>
<dbReference type="PANTHER" id="PTHR33112:SF12">
    <property type="entry name" value="HETEROKARYON INCOMPATIBILITY DOMAIN-CONTAINING PROTEIN"/>
    <property type="match status" value="1"/>
</dbReference>
<proteinExistence type="predicted"/>
<keyword evidence="4" id="KW-1185">Reference proteome</keyword>
<sequence>MADNASILHPASLPGLPAYTLQESDELAGRQTRFSRAVTVVDEEDESVHETSEENDDETGAEALSMEANPQHLGRYAVSPRYMTQGDKGNVSLRTGKFPQKLATFHELRSDREHCGFCDLAFKAMKRYGRSTVTGNTQCFLTWEVDGRAEQFVDGVRNVVNKSRRLKLSWGENENSGQVYLVLAVPDGAPGSSRSSQLVLWQGTHSLGRELSDQTEKQALMRDRDFLKLIDETYFGVIDVLDMQLKPLPVRAHDDGTRYSESYVALSYVWGKGSKQSRYVTTGSTILTHIRPGGLAAAWAKLPRTIQDAILLVSRLGERYLWVDSLCIAQDNERAWENNAKAMHLIYGNAYFTICAADGDAESGLRADSVSVISRTNMGTEAKAFTMDECPVWTYYVPKERGESQWDLFYVLLLERDEEHCWWERVALGKVFKAAFENADWAETQLN</sequence>
<organism evidence="3 4">
    <name type="scientific">Cytospora leucostoma</name>
    <dbReference type="NCBI Taxonomy" id="1230097"/>
    <lineage>
        <taxon>Eukaryota</taxon>
        <taxon>Fungi</taxon>
        <taxon>Dikarya</taxon>
        <taxon>Ascomycota</taxon>
        <taxon>Pezizomycotina</taxon>
        <taxon>Sordariomycetes</taxon>
        <taxon>Sordariomycetidae</taxon>
        <taxon>Diaporthales</taxon>
        <taxon>Cytosporaceae</taxon>
        <taxon>Cytospora</taxon>
    </lineage>
</organism>
<comment type="caution">
    <text evidence="3">The sequence shown here is derived from an EMBL/GenBank/DDBJ whole genome shotgun (WGS) entry which is preliminary data.</text>
</comment>
<evidence type="ECO:0000313" key="4">
    <source>
        <dbReference type="Proteomes" id="UP000285146"/>
    </source>
</evidence>
<dbReference type="PANTHER" id="PTHR33112">
    <property type="entry name" value="DOMAIN PROTEIN, PUTATIVE-RELATED"/>
    <property type="match status" value="1"/>
</dbReference>
<dbReference type="InterPro" id="IPR010730">
    <property type="entry name" value="HET"/>
</dbReference>
<dbReference type="STRING" id="1230097.A0A423XG10"/>
<dbReference type="Proteomes" id="UP000285146">
    <property type="component" value="Unassembled WGS sequence"/>
</dbReference>
<dbReference type="OrthoDB" id="2958217at2759"/>
<gene>
    <name evidence="3" type="ORF">VPNG_03029</name>
</gene>
<feature type="region of interest" description="Disordered" evidence="1">
    <location>
        <begin position="40"/>
        <end position="70"/>
    </location>
</feature>
<protein>
    <recommendedName>
        <fullName evidence="2">Heterokaryon incompatibility domain-containing protein</fullName>
    </recommendedName>
</protein>
<evidence type="ECO:0000256" key="1">
    <source>
        <dbReference type="SAM" id="MobiDB-lite"/>
    </source>
</evidence>
<dbReference type="EMBL" id="LKEB01000010">
    <property type="protein sequence ID" value="ROW15151.1"/>
    <property type="molecule type" value="Genomic_DNA"/>
</dbReference>
<accession>A0A423XG10</accession>
<dbReference type="AlphaFoldDB" id="A0A423XG10"/>
<feature type="domain" description="Heterokaryon incompatibility" evidence="2">
    <location>
        <begin position="263"/>
        <end position="379"/>
    </location>
</feature>
<evidence type="ECO:0000259" key="2">
    <source>
        <dbReference type="Pfam" id="PF06985"/>
    </source>
</evidence>
<reference evidence="3 4" key="1">
    <citation type="submission" date="2015-09" db="EMBL/GenBank/DDBJ databases">
        <title>Host preference determinants of Valsa canker pathogens revealed by comparative genomics.</title>
        <authorList>
            <person name="Yin Z."/>
            <person name="Huang L."/>
        </authorList>
    </citation>
    <scope>NUCLEOTIDE SEQUENCE [LARGE SCALE GENOMIC DNA]</scope>
    <source>
        <strain evidence="3 4">SXYLt</strain>
    </source>
</reference>
<name>A0A423XG10_9PEZI</name>
<dbReference type="InParanoid" id="A0A423XG10"/>
<dbReference type="Pfam" id="PF06985">
    <property type="entry name" value="HET"/>
    <property type="match status" value="1"/>
</dbReference>